<dbReference type="SUPFAM" id="SSF54637">
    <property type="entry name" value="Thioesterase/thiol ester dehydrase-isomerase"/>
    <property type="match status" value="2"/>
</dbReference>
<dbReference type="RefSeq" id="WP_079543923.1">
    <property type="nucleotide sequence ID" value="NZ_LT670844.1"/>
</dbReference>
<sequence>MPIKYDELMALKNLGQKYAYSDREVMLYAYGIGMGADPMDEKELAFVNEAVATPRALKVVPTFASVAAWGAGPGEMNLNRVMVVDGERDITFHRPLAVAAHITADSSVLDVFDKGKDKGAVIRHKTVLKNENGEELATLVASRFARGDGGFGGPSEGQPEPHKVPTRAPDRTIDISTRPDQALVYRLCGDRNPLHSDPEFAKRAGFPKPILHGMCTYGITCRGILQTYADYDPTAFKQHAARFSSPVYPGETVTMDLWKDGNVVSFEAKVKARGVAVIKSGKTVLG</sequence>
<feature type="domain" description="MaoC-like" evidence="2">
    <location>
        <begin position="165"/>
        <end position="278"/>
    </location>
</feature>
<dbReference type="InterPro" id="IPR029069">
    <property type="entry name" value="HotDog_dom_sf"/>
</dbReference>
<dbReference type="InterPro" id="IPR002539">
    <property type="entry name" value="MaoC-like_dom"/>
</dbReference>
<dbReference type="Pfam" id="PF22622">
    <property type="entry name" value="MFE-2_hydrat-2_N"/>
    <property type="match status" value="1"/>
</dbReference>
<reference evidence="4 5" key="1">
    <citation type="submission" date="2016-11" db="EMBL/GenBank/DDBJ databases">
        <authorList>
            <person name="Jaros S."/>
            <person name="Januszkiewicz K."/>
            <person name="Wedrychowicz H."/>
        </authorList>
    </citation>
    <scope>NUCLEOTIDE SEQUENCE [LARGE SCALE GENOMIC DNA]</scope>
    <source>
        <strain evidence="4 5">GAS499</strain>
    </source>
</reference>
<feature type="compositionally biased region" description="Basic and acidic residues" evidence="1">
    <location>
        <begin position="159"/>
        <end position="172"/>
    </location>
</feature>
<evidence type="ECO:0000259" key="2">
    <source>
        <dbReference type="Pfam" id="PF01575"/>
    </source>
</evidence>
<dbReference type="Pfam" id="PF01575">
    <property type="entry name" value="MaoC_dehydratas"/>
    <property type="match status" value="1"/>
</dbReference>
<dbReference type="PANTHER" id="PTHR13078:SF56">
    <property type="entry name" value="PEROXISOMAL MULTIFUNCTIONAL ENZYME TYPE 2"/>
    <property type="match status" value="1"/>
</dbReference>
<dbReference type="InterPro" id="IPR054357">
    <property type="entry name" value="MFE-2_N"/>
</dbReference>
<organism evidence="4 5">
    <name type="scientific">Bradyrhizobium lablabi</name>
    <dbReference type="NCBI Taxonomy" id="722472"/>
    <lineage>
        <taxon>Bacteria</taxon>
        <taxon>Pseudomonadati</taxon>
        <taxon>Pseudomonadota</taxon>
        <taxon>Alphaproteobacteria</taxon>
        <taxon>Hyphomicrobiales</taxon>
        <taxon>Nitrobacteraceae</taxon>
        <taxon>Bradyrhizobium</taxon>
    </lineage>
</organism>
<dbReference type="Proteomes" id="UP000189935">
    <property type="component" value="Chromosome I"/>
</dbReference>
<evidence type="ECO:0000313" key="4">
    <source>
        <dbReference type="EMBL" id="SHL78845.1"/>
    </source>
</evidence>
<dbReference type="GO" id="GO:0004300">
    <property type="term" value="F:enoyl-CoA hydratase activity"/>
    <property type="evidence" value="ECO:0007669"/>
    <property type="project" value="TreeGrafter"/>
</dbReference>
<feature type="domain" description="Peroxisomal multifunctional enzyme type 2-like N-terminal" evidence="3">
    <location>
        <begin position="18"/>
        <end position="147"/>
    </location>
</feature>
<protein>
    <submittedName>
        <fullName evidence="4">Acyl dehydratase</fullName>
    </submittedName>
</protein>
<evidence type="ECO:0000256" key="1">
    <source>
        <dbReference type="SAM" id="MobiDB-lite"/>
    </source>
</evidence>
<dbReference type="EMBL" id="LT670844">
    <property type="protein sequence ID" value="SHL78845.1"/>
    <property type="molecule type" value="Genomic_DNA"/>
</dbReference>
<dbReference type="GO" id="GO:0044594">
    <property type="term" value="F:17-beta-hydroxysteroid dehydrogenase (NAD+) activity"/>
    <property type="evidence" value="ECO:0007669"/>
    <property type="project" value="TreeGrafter"/>
</dbReference>
<proteinExistence type="predicted"/>
<dbReference type="CDD" id="cd03448">
    <property type="entry name" value="HDE_HSD"/>
    <property type="match status" value="1"/>
</dbReference>
<dbReference type="OrthoDB" id="5522043at2"/>
<dbReference type="GO" id="GO:0006635">
    <property type="term" value="P:fatty acid beta-oxidation"/>
    <property type="evidence" value="ECO:0007669"/>
    <property type="project" value="TreeGrafter"/>
</dbReference>
<dbReference type="PANTHER" id="PTHR13078">
    <property type="entry name" value="PEROXISOMAL MULTIFUNCTIONAL ENZYME TYPE 2-RELATED"/>
    <property type="match status" value="1"/>
</dbReference>
<accession>A0A1M7DHA7</accession>
<dbReference type="Gene3D" id="3.10.129.10">
    <property type="entry name" value="Hotdog Thioesterase"/>
    <property type="match status" value="1"/>
</dbReference>
<dbReference type="AlphaFoldDB" id="A0A1M7DHA7"/>
<dbReference type="GO" id="GO:0003857">
    <property type="term" value="F:(3S)-3-hydroxyacyl-CoA dehydrogenase (NAD+) activity"/>
    <property type="evidence" value="ECO:0007669"/>
    <property type="project" value="TreeGrafter"/>
</dbReference>
<evidence type="ECO:0000259" key="3">
    <source>
        <dbReference type="Pfam" id="PF22622"/>
    </source>
</evidence>
<feature type="region of interest" description="Disordered" evidence="1">
    <location>
        <begin position="148"/>
        <end position="172"/>
    </location>
</feature>
<evidence type="ECO:0000313" key="5">
    <source>
        <dbReference type="Proteomes" id="UP000189935"/>
    </source>
</evidence>
<gene>
    <name evidence="4" type="ORF">SAMN05444159_6821</name>
</gene>
<name>A0A1M7DHA7_9BRAD</name>